<proteinExistence type="predicted"/>
<dbReference type="InterPro" id="IPR036465">
    <property type="entry name" value="vWFA_dom_sf"/>
</dbReference>
<evidence type="ECO:0000313" key="2">
    <source>
        <dbReference type="Ensembl" id="ENSSMRP00000025963.1"/>
    </source>
</evidence>
<dbReference type="OMA" id="KISAMFL"/>
<dbReference type="Proteomes" id="UP000694421">
    <property type="component" value="Unplaced"/>
</dbReference>
<keyword evidence="3" id="KW-1185">Reference proteome</keyword>
<reference evidence="2" key="2">
    <citation type="submission" date="2025-09" db="UniProtKB">
        <authorList>
            <consortium name="Ensembl"/>
        </authorList>
    </citation>
    <scope>IDENTIFICATION</scope>
</reference>
<dbReference type="Pfam" id="PF13768">
    <property type="entry name" value="VWA_3"/>
    <property type="match status" value="1"/>
</dbReference>
<accession>A0A8D0KMJ0</accession>
<dbReference type="PANTHER" id="PTHR46478:SF1">
    <property type="entry name" value="VON WILLEBRAND FACTOR A DOMAIN-CONTAINING PROTEIN 3A"/>
    <property type="match status" value="1"/>
</dbReference>
<evidence type="ECO:0000259" key="1">
    <source>
        <dbReference type="Pfam" id="PF13768"/>
    </source>
</evidence>
<dbReference type="Gene3D" id="3.40.50.410">
    <property type="entry name" value="von Willebrand factor, type A domain"/>
    <property type="match status" value="1"/>
</dbReference>
<dbReference type="AlphaFoldDB" id="A0A8D0KMJ0"/>
<dbReference type="PANTHER" id="PTHR46478">
    <property type="entry name" value="VON WILLEBRAND FACTOR A DOMAIN-CONTAINING PROTEIN 3A"/>
    <property type="match status" value="1"/>
</dbReference>
<dbReference type="InterPro" id="IPR002035">
    <property type="entry name" value="VWF_A"/>
</dbReference>
<sequence length="403" mass="46034">IMQADLKRMAEEVGGRYHCYSTKREVGNIVTYISGVNRMSADWVGEGQTPTYPGTAIRTTSGQVKVKQPVVSPALLEDQDPLNGFFFFFSSFQKAMTQFEWYDGTVKNVHIDPPILYDYQRQLGRMVTLYERRIDWLSTASRRIWGPVCEKRVAILIDASKTNSTYIIHIQHCLHLLLEQQMASKDLFNIIAFGSDIKAWQSEMVPPTVDNLQSAWRWVLTLRCEGTRNMMSVLRRALEVDLKDKDNHESQSIYLLTTGIPDQEMDVICSYMSEVCAGCDLHLNICLFSTDNSPLDEDIPPRYASRNETALAFKEIARASGGRFHWFGETGIYESDDIRIILSEIENAINYSHKVALQKLLYFKISAMFLMSEEGLMLEKQKKNKPLKLLSPKPTALTLARMV</sequence>
<feature type="domain" description="VWFA" evidence="1">
    <location>
        <begin position="152"/>
        <end position="277"/>
    </location>
</feature>
<dbReference type="SUPFAM" id="SSF53300">
    <property type="entry name" value="vWA-like"/>
    <property type="match status" value="1"/>
</dbReference>
<protein>
    <recommendedName>
        <fullName evidence="1">VWFA domain-containing protein</fullName>
    </recommendedName>
</protein>
<organism evidence="2 3">
    <name type="scientific">Salvator merianae</name>
    <name type="common">Argentine black and white tegu</name>
    <name type="synonym">Tupinambis merianae</name>
    <dbReference type="NCBI Taxonomy" id="96440"/>
    <lineage>
        <taxon>Eukaryota</taxon>
        <taxon>Metazoa</taxon>
        <taxon>Chordata</taxon>
        <taxon>Craniata</taxon>
        <taxon>Vertebrata</taxon>
        <taxon>Euteleostomi</taxon>
        <taxon>Lepidosauria</taxon>
        <taxon>Squamata</taxon>
        <taxon>Bifurcata</taxon>
        <taxon>Unidentata</taxon>
        <taxon>Episquamata</taxon>
        <taxon>Laterata</taxon>
        <taxon>Teiioidea</taxon>
        <taxon>Teiidae</taxon>
        <taxon>Salvator</taxon>
    </lineage>
</organism>
<evidence type="ECO:0000313" key="3">
    <source>
        <dbReference type="Proteomes" id="UP000694421"/>
    </source>
</evidence>
<reference evidence="2" key="1">
    <citation type="submission" date="2025-08" db="UniProtKB">
        <authorList>
            <consortium name="Ensembl"/>
        </authorList>
    </citation>
    <scope>IDENTIFICATION</scope>
</reference>
<name>A0A8D0KMJ0_SALMN</name>
<dbReference type="GeneTree" id="ENSGT00940000159290"/>
<dbReference type="Ensembl" id="ENSSMRT00000030360.1">
    <property type="protein sequence ID" value="ENSSMRP00000025963.1"/>
    <property type="gene ID" value="ENSSMRG00000020044.1"/>
</dbReference>